<feature type="transmembrane region" description="Helical" evidence="2">
    <location>
        <begin position="20"/>
        <end position="41"/>
    </location>
</feature>
<feature type="compositionally biased region" description="Polar residues" evidence="1">
    <location>
        <begin position="246"/>
        <end position="259"/>
    </location>
</feature>
<reference evidence="3 4" key="1">
    <citation type="submission" date="2019-10" db="EMBL/GenBank/DDBJ databases">
        <authorList>
            <person name="Palmer J.M."/>
        </authorList>
    </citation>
    <scope>NUCLEOTIDE SEQUENCE [LARGE SCALE GENOMIC DNA]</scope>
    <source>
        <strain evidence="3 4">TWF506</strain>
    </source>
</reference>
<evidence type="ECO:0000313" key="3">
    <source>
        <dbReference type="EMBL" id="KAK6502550.1"/>
    </source>
</evidence>
<accession>A0AAN8N4J1</accession>
<feature type="region of interest" description="Disordered" evidence="1">
    <location>
        <begin position="551"/>
        <end position="581"/>
    </location>
</feature>
<feature type="compositionally biased region" description="Low complexity" evidence="1">
    <location>
        <begin position="480"/>
        <end position="489"/>
    </location>
</feature>
<feature type="transmembrane region" description="Helical" evidence="2">
    <location>
        <begin position="47"/>
        <end position="67"/>
    </location>
</feature>
<name>A0AAN8N4J1_9PEZI</name>
<feature type="region of interest" description="Disordered" evidence="1">
    <location>
        <begin position="167"/>
        <end position="188"/>
    </location>
</feature>
<feature type="compositionally biased region" description="Polar residues" evidence="1">
    <location>
        <begin position="551"/>
        <end position="560"/>
    </location>
</feature>
<evidence type="ECO:0000256" key="1">
    <source>
        <dbReference type="SAM" id="MobiDB-lite"/>
    </source>
</evidence>
<evidence type="ECO:0000313" key="4">
    <source>
        <dbReference type="Proteomes" id="UP001307849"/>
    </source>
</evidence>
<feature type="region of interest" description="Disordered" evidence="1">
    <location>
        <begin position="433"/>
        <end position="539"/>
    </location>
</feature>
<feature type="transmembrane region" description="Helical" evidence="2">
    <location>
        <begin position="117"/>
        <end position="143"/>
    </location>
</feature>
<evidence type="ECO:0000256" key="2">
    <source>
        <dbReference type="SAM" id="Phobius"/>
    </source>
</evidence>
<feature type="compositionally biased region" description="Low complexity" evidence="1">
    <location>
        <begin position="524"/>
        <end position="534"/>
    </location>
</feature>
<feature type="compositionally biased region" description="Low complexity" evidence="1">
    <location>
        <begin position="269"/>
        <end position="278"/>
    </location>
</feature>
<feature type="compositionally biased region" description="Polar residues" evidence="1">
    <location>
        <begin position="362"/>
        <end position="377"/>
    </location>
</feature>
<feature type="compositionally biased region" description="Basic and acidic residues" evidence="1">
    <location>
        <begin position="508"/>
        <end position="520"/>
    </location>
</feature>
<feature type="compositionally biased region" description="Pro residues" evidence="1">
    <location>
        <begin position="219"/>
        <end position="230"/>
    </location>
</feature>
<gene>
    <name evidence="3" type="ORF">TWF506_003130</name>
</gene>
<feature type="region of interest" description="Disordered" evidence="1">
    <location>
        <begin position="317"/>
        <end position="377"/>
    </location>
</feature>
<feature type="compositionally biased region" description="Basic and acidic residues" evidence="1">
    <location>
        <begin position="439"/>
        <end position="452"/>
    </location>
</feature>
<organism evidence="3 4">
    <name type="scientific">Arthrobotrys conoides</name>
    <dbReference type="NCBI Taxonomy" id="74498"/>
    <lineage>
        <taxon>Eukaryota</taxon>
        <taxon>Fungi</taxon>
        <taxon>Dikarya</taxon>
        <taxon>Ascomycota</taxon>
        <taxon>Pezizomycotina</taxon>
        <taxon>Orbiliomycetes</taxon>
        <taxon>Orbiliales</taxon>
        <taxon>Orbiliaceae</taxon>
        <taxon>Arthrobotrys</taxon>
    </lineage>
</organism>
<proteinExistence type="predicted"/>
<feature type="region of interest" description="Disordered" evidence="1">
    <location>
        <begin position="213"/>
        <end position="278"/>
    </location>
</feature>
<dbReference type="AlphaFoldDB" id="A0AAN8N4J1"/>
<keyword evidence="2" id="KW-0812">Transmembrane</keyword>
<feature type="transmembrane region" description="Helical" evidence="2">
    <location>
        <begin position="74"/>
        <end position="97"/>
    </location>
</feature>
<keyword evidence="2" id="KW-1133">Transmembrane helix</keyword>
<sequence length="603" mass="66045">MVIPRDTPFAVRYIRVFSAIALLLSVASTVLLSMIAVYAWLGSSQLRIPFVIAGVFNIISTTLILIFSLWQFSVLATVLAGGFPCFVIAVATGGLWSVSVLQFKWLPDTVVVRDTRWILMAAIAVWVLKLALEVIFWTLLIALRYRRSTIQKEEDILGGHIDDLEITETNEDRPESSPSIAKPGEPRVPRQTVLVAHAQKNWSRPFTRSQRLSAFPRHSPIPPERPPRSPPRSSSYPHNLEPSPFAHSSTSLPGNTSPFLNLINRPKSRAPASPAPMASPLSIAEREASKMTGFDEWDTSELPMQDRIAYSIAAAEATSPDPGAPPHARGSPAGITTRSHRSSSMPTPPRTPPQPRPRTNSMGSNSGAPAASQRQSQTIIAPTPTLAPLSSTPTLSLRPFPISIPSQIKGMGINIPLCDSPDRENHSVRLASPLQKAHSLREVESHNRDDSSSTHSSSSDSDKNSMDNNASSEESEERATAWQARWAATLERKVTPPMPGFEISPVESMRRMRVEREAQRSRQQQHAQTTNHTQPAPSSTLLSATSWIAEASSTNSSEIGTDSGMRSRRSYVAPATPNTGEFPRNVIAEMIDEIQDGLINRRS</sequence>
<keyword evidence="2" id="KW-0472">Membrane</keyword>
<feature type="compositionally biased region" description="Pro residues" evidence="1">
    <location>
        <begin position="346"/>
        <end position="356"/>
    </location>
</feature>
<comment type="caution">
    <text evidence="3">The sequence shown here is derived from an EMBL/GenBank/DDBJ whole genome shotgun (WGS) entry which is preliminary data.</text>
</comment>
<dbReference type="Proteomes" id="UP001307849">
    <property type="component" value="Unassembled WGS sequence"/>
</dbReference>
<protein>
    <submittedName>
        <fullName evidence="3">Uncharacterized protein</fullName>
    </submittedName>
</protein>
<keyword evidence="4" id="KW-1185">Reference proteome</keyword>
<dbReference type="EMBL" id="JAVHJM010000011">
    <property type="protein sequence ID" value="KAK6502550.1"/>
    <property type="molecule type" value="Genomic_DNA"/>
</dbReference>